<dbReference type="InterPro" id="IPR001031">
    <property type="entry name" value="Thioesterase"/>
</dbReference>
<dbReference type="GO" id="GO:0016787">
    <property type="term" value="F:hydrolase activity"/>
    <property type="evidence" value="ECO:0007669"/>
    <property type="project" value="UniProtKB-KW"/>
</dbReference>
<dbReference type="PANTHER" id="PTHR11487:SF0">
    <property type="entry name" value="S-ACYL FATTY ACID SYNTHASE THIOESTERASE, MEDIUM CHAIN"/>
    <property type="match status" value="1"/>
</dbReference>
<evidence type="ECO:0000256" key="3">
    <source>
        <dbReference type="ARBA" id="ARBA00022801"/>
    </source>
</evidence>
<keyword evidence="3" id="KW-0378">Hydrolase</keyword>
<comment type="catalytic activity">
    <reaction evidence="4">
        <text>a fatty acyl-CoA + H2O = a fatty acid + CoA + H(+)</text>
        <dbReference type="Rhea" id="RHEA:16781"/>
        <dbReference type="ChEBI" id="CHEBI:15377"/>
        <dbReference type="ChEBI" id="CHEBI:15378"/>
        <dbReference type="ChEBI" id="CHEBI:28868"/>
        <dbReference type="ChEBI" id="CHEBI:57287"/>
        <dbReference type="ChEBI" id="CHEBI:77636"/>
    </reaction>
</comment>
<evidence type="ECO:0000313" key="7">
    <source>
        <dbReference type="Proteomes" id="UP000266677"/>
    </source>
</evidence>
<proteinExistence type="inferred from homology"/>
<evidence type="ECO:0000256" key="4">
    <source>
        <dbReference type="ARBA" id="ARBA00024293"/>
    </source>
</evidence>
<evidence type="ECO:0000259" key="5">
    <source>
        <dbReference type="SMART" id="SM00824"/>
    </source>
</evidence>
<dbReference type="GO" id="GO:0008610">
    <property type="term" value="P:lipid biosynthetic process"/>
    <property type="evidence" value="ECO:0007669"/>
    <property type="project" value="TreeGrafter"/>
</dbReference>
<dbReference type="OrthoDB" id="8480037at2"/>
<dbReference type="PANTHER" id="PTHR11487">
    <property type="entry name" value="THIOESTERASE"/>
    <property type="match status" value="1"/>
</dbReference>
<organism evidence="6 7">
    <name type="scientific">Nocardia panacis</name>
    <dbReference type="NCBI Taxonomy" id="2340916"/>
    <lineage>
        <taxon>Bacteria</taxon>
        <taxon>Bacillati</taxon>
        <taxon>Actinomycetota</taxon>
        <taxon>Actinomycetes</taxon>
        <taxon>Mycobacteriales</taxon>
        <taxon>Nocardiaceae</taxon>
        <taxon>Nocardia</taxon>
    </lineage>
</organism>
<evidence type="ECO:0000256" key="1">
    <source>
        <dbReference type="ARBA" id="ARBA00007169"/>
    </source>
</evidence>
<dbReference type="Proteomes" id="UP000266677">
    <property type="component" value="Unassembled WGS sequence"/>
</dbReference>
<dbReference type="Pfam" id="PF00975">
    <property type="entry name" value="Thioesterase"/>
    <property type="match status" value="1"/>
</dbReference>
<comment type="similarity">
    <text evidence="1">Belongs to the thioesterase family.</text>
</comment>
<dbReference type="Gene3D" id="3.40.50.1820">
    <property type="entry name" value="alpha/beta hydrolase"/>
    <property type="match status" value="1"/>
</dbReference>
<accession>A0A3A4KGJ6</accession>
<sequence>MSGFVESSLWIRSYNPSSDPNARLVCFPHAGGSASFFLPVSKSLAPTYEVLAIQYPGRQDRRLESPIGSINEIADSVAIRLTSFVDRPLALFGHSMGALIAYEVALRLQGNGTNPVVLFVSGRRAPSRYRDEQVHLLDDSDLLAEVARMEGTDQRLLDDFDLMSSLLPTIRSDYRAVAAYRHDPGARLTAPVYAHFGVDDPHISIDEAEDWRIHTSGTFKLHSYTGGHFYLIKEGGKLTDSMRQVLTDLTSNRVGG</sequence>
<dbReference type="InterPro" id="IPR020802">
    <property type="entry name" value="TesA-like"/>
</dbReference>
<dbReference type="SUPFAM" id="SSF53474">
    <property type="entry name" value="alpha/beta-Hydrolases"/>
    <property type="match status" value="1"/>
</dbReference>
<gene>
    <name evidence="6" type="ORF">D5S18_34260</name>
</gene>
<name>A0A3A4KGJ6_9NOCA</name>
<evidence type="ECO:0000313" key="6">
    <source>
        <dbReference type="EMBL" id="RJO67967.1"/>
    </source>
</evidence>
<dbReference type="InterPro" id="IPR029058">
    <property type="entry name" value="AB_hydrolase_fold"/>
</dbReference>
<dbReference type="AlphaFoldDB" id="A0A3A4KGJ6"/>
<keyword evidence="7" id="KW-1185">Reference proteome</keyword>
<reference evidence="6 7" key="1">
    <citation type="submission" date="2018-09" db="EMBL/GenBank/DDBJ databases">
        <title>YIM PH21274 draft genome.</title>
        <authorList>
            <person name="Miao C."/>
        </authorList>
    </citation>
    <scope>NUCLEOTIDE SEQUENCE [LARGE SCALE GENOMIC DNA]</scope>
    <source>
        <strain evidence="6 7">YIM PH 21724</strain>
    </source>
</reference>
<comment type="caution">
    <text evidence="6">The sequence shown here is derived from an EMBL/GenBank/DDBJ whole genome shotgun (WGS) entry which is preliminary data.</text>
</comment>
<dbReference type="SMART" id="SM00824">
    <property type="entry name" value="PKS_TE"/>
    <property type="match status" value="1"/>
</dbReference>
<evidence type="ECO:0000256" key="2">
    <source>
        <dbReference type="ARBA" id="ARBA00015007"/>
    </source>
</evidence>
<dbReference type="RefSeq" id="WP_120045327.1">
    <property type="nucleotide sequence ID" value="NZ_QZFU01000056.1"/>
</dbReference>
<feature type="domain" description="Thioesterase TesA-like" evidence="5">
    <location>
        <begin position="25"/>
        <end position="246"/>
    </location>
</feature>
<dbReference type="EMBL" id="QZFU01000056">
    <property type="protein sequence ID" value="RJO67967.1"/>
    <property type="molecule type" value="Genomic_DNA"/>
</dbReference>
<dbReference type="InterPro" id="IPR012223">
    <property type="entry name" value="TEII"/>
</dbReference>
<protein>
    <recommendedName>
        <fullName evidence="2">Thioesterase TesA</fullName>
    </recommendedName>
</protein>